<evidence type="ECO:0000256" key="1">
    <source>
        <dbReference type="SAM" id="Phobius"/>
    </source>
</evidence>
<keyword evidence="1" id="KW-1133">Transmembrane helix</keyword>
<dbReference type="Pfam" id="PF11666">
    <property type="entry name" value="DUF2933"/>
    <property type="match status" value="1"/>
</dbReference>
<sequence>MDARQKAPWWRSRSGVVLLGFTAVAGFFLFSEHRAHALGWLPWLILLACPLMHLFMHGGHGEEHKHD</sequence>
<dbReference type="InterPro" id="IPR021682">
    <property type="entry name" value="DUF2933"/>
</dbReference>
<keyword evidence="1" id="KW-0472">Membrane</keyword>
<protein>
    <recommendedName>
        <fullName evidence="4">DUF2933 domain-containing protein</fullName>
    </recommendedName>
</protein>
<dbReference type="EMBL" id="CP013099">
    <property type="protein sequence ID" value="ALP52277.1"/>
    <property type="molecule type" value="Genomic_DNA"/>
</dbReference>
<feature type="transmembrane region" description="Helical" evidence="1">
    <location>
        <begin position="37"/>
        <end position="56"/>
    </location>
</feature>
<dbReference type="Proteomes" id="UP000055136">
    <property type="component" value="Chromosome"/>
</dbReference>
<dbReference type="KEGG" id="tee:Tel_03470"/>
<proteinExistence type="predicted"/>
<evidence type="ECO:0000313" key="3">
    <source>
        <dbReference type="Proteomes" id="UP000055136"/>
    </source>
</evidence>
<evidence type="ECO:0000313" key="2">
    <source>
        <dbReference type="EMBL" id="ALP52277.1"/>
    </source>
</evidence>
<accession>A0A0S2TAV0</accession>
<keyword evidence="1" id="KW-0812">Transmembrane</keyword>
<gene>
    <name evidence="2" type="ORF">Tel_03470</name>
</gene>
<keyword evidence="3" id="KW-1185">Reference proteome</keyword>
<organism evidence="2 3">
    <name type="scientific">Candidatus Tenderia electrophaga</name>
    <dbReference type="NCBI Taxonomy" id="1748243"/>
    <lineage>
        <taxon>Bacteria</taxon>
        <taxon>Pseudomonadati</taxon>
        <taxon>Pseudomonadota</taxon>
        <taxon>Gammaproteobacteria</taxon>
        <taxon>Candidatus Tenderiales</taxon>
        <taxon>Candidatus Tenderiaceae</taxon>
        <taxon>Candidatus Tenderia</taxon>
    </lineage>
</organism>
<dbReference type="STRING" id="1748243.Tel_03470"/>
<dbReference type="AlphaFoldDB" id="A0A0S2TAV0"/>
<name>A0A0S2TAV0_9GAMM</name>
<evidence type="ECO:0008006" key="4">
    <source>
        <dbReference type="Google" id="ProtNLM"/>
    </source>
</evidence>
<reference evidence="2" key="1">
    <citation type="submission" date="2015-10" db="EMBL/GenBank/DDBJ databases">
        <title>Description of Candidatus Tenderia electrophaga gen. nov, sp. nov., an Uncultivated Electroautotroph from a Biocathode Enrichment.</title>
        <authorList>
            <person name="Eddie B.J."/>
            <person name="Malanoski A.P."/>
            <person name="Wang Z."/>
            <person name="Hall R.J."/>
            <person name="Oh S.D."/>
            <person name="Heiner C."/>
            <person name="Lin B."/>
            <person name="Strycharz-Glaven S.M."/>
        </authorList>
    </citation>
    <scope>NUCLEOTIDE SEQUENCE [LARGE SCALE GENOMIC DNA]</scope>
    <source>
        <strain evidence="2">NRL1</strain>
    </source>
</reference>
<feature type="transmembrane region" description="Helical" evidence="1">
    <location>
        <begin position="12"/>
        <end position="31"/>
    </location>
</feature>